<evidence type="ECO:0000313" key="1">
    <source>
        <dbReference type="EnsemblMetazoa" id="AQUA014370-PA"/>
    </source>
</evidence>
<reference evidence="1" key="1">
    <citation type="submission" date="2020-05" db="UniProtKB">
        <authorList>
            <consortium name="EnsemblMetazoa"/>
        </authorList>
    </citation>
    <scope>IDENTIFICATION</scope>
    <source>
        <strain evidence="1">SANGQUA</strain>
    </source>
</reference>
<dbReference type="AlphaFoldDB" id="A0A182XR89"/>
<organism evidence="1 2">
    <name type="scientific">Anopheles quadriannulatus</name>
    <name type="common">Mosquito</name>
    <dbReference type="NCBI Taxonomy" id="34691"/>
    <lineage>
        <taxon>Eukaryota</taxon>
        <taxon>Metazoa</taxon>
        <taxon>Ecdysozoa</taxon>
        <taxon>Arthropoda</taxon>
        <taxon>Hexapoda</taxon>
        <taxon>Insecta</taxon>
        <taxon>Pterygota</taxon>
        <taxon>Neoptera</taxon>
        <taxon>Endopterygota</taxon>
        <taxon>Diptera</taxon>
        <taxon>Nematocera</taxon>
        <taxon>Culicoidea</taxon>
        <taxon>Culicidae</taxon>
        <taxon>Anophelinae</taxon>
        <taxon>Anopheles</taxon>
    </lineage>
</organism>
<keyword evidence="2" id="KW-1185">Reference proteome</keyword>
<protein>
    <submittedName>
        <fullName evidence="1">Uncharacterized protein</fullName>
    </submittedName>
</protein>
<sequence>THTDTHTRALVLEDFKVIRNKSSTIDGGRLHFHISFTMRFVRPQRWLIPWSLCALTNFPFARHTLLHTHIHRDHNNSLMSTETKLASTHKSSKNW</sequence>
<evidence type="ECO:0000313" key="2">
    <source>
        <dbReference type="Proteomes" id="UP000076407"/>
    </source>
</evidence>
<dbReference type="VEuPathDB" id="VectorBase:AQUA014370"/>
<name>A0A182XR89_ANOQN</name>
<proteinExistence type="predicted"/>
<dbReference type="EnsemblMetazoa" id="AQUA014370-RA">
    <property type="protein sequence ID" value="AQUA014370-PA"/>
    <property type="gene ID" value="AQUA014370"/>
</dbReference>
<accession>A0A182XR89</accession>
<dbReference type="Proteomes" id="UP000076407">
    <property type="component" value="Unassembled WGS sequence"/>
</dbReference>